<dbReference type="SMART" id="SM00499">
    <property type="entry name" value="AAI"/>
    <property type="match status" value="1"/>
</dbReference>
<proteinExistence type="inferred from homology"/>
<dbReference type="Proteomes" id="UP001420932">
    <property type="component" value="Unassembled WGS sequence"/>
</dbReference>
<comment type="similarity">
    <text evidence="1">Belongs to the plant LTP family.</text>
</comment>
<dbReference type="Pfam" id="PF00234">
    <property type="entry name" value="Tryp_alpha_amyl"/>
    <property type="match status" value="1"/>
</dbReference>
<dbReference type="AlphaFoldDB" id="A0AAP0LEY6"/>
<dbReference type="InterPro" id="IPR036312">
    <property type="entry name" value="Bifun_inhib/LTP/seed_sf"/>
</dbReference>
<keyword evidence="4" id="KW-1185">Reference proteome</keyword>
<dbReference type="PRINTS" id="PR00382">
    <property type="entry name" value="LIPIDTRNSFER"/>
</dbReference>
<dbReference type="CDD" id="cd01960">
    <property type="entry name" value="nsLTP1"/>
    <property type="match status" value="1"/>
</dbReference>
<keyword evidence="1" id="KW-0446">Lipid-binding</keyword>
<dbReference type="GO" id="GO:0008289">
    <property type="term" value="F:lipid binding"/>
    <property type="evidence" value="ECO:0007669"/>
    <property type="project" value="UniProtKB-KW"/>
</dbReference>
<dbReference type="Gene3D" id="1.10.110.10">
    <property type="entry name" value="Plant lipid-transfer and hydrophobic proteins"/>
    <property type="match status" value="1"/>
</dbReference>
<feature type="domain" description="Bifunctional inhibitor/plant lipid transfer protein/seed storage helical" evidence="2">
    <location>
        <begin position="131"/>
        <end position="208"/>
    </location>
</feature>
<comment type="caution">
    <text evidence="3">The sequence shown here is derived from an EMBL/GenBank/DDBJ whole genome shotgun (WGS) entry which is preliminary data.</text>
</comment>
<accession>A0AAP0LEY6</accession>
<name>A0AAP0LEY6_9MAGN</name>
<dbReference type="SUPFAM" id="SSF47699">
    <property type="entry name" value="Bifunctional inhibitor/lipid-transfer protein/seed storage 2S albumin"/>
    <property type="match status" value="1"/>
</dbReference>
<dbReference type="PANTHER" id="PTHR33076">
    <property type="entry name" value="NON-SPECIFIC LIPID-TRANSFER PROTEIN 2-RELATED"/>
    <property type="match status" value="1"/>
</dbReference>
<reference evidence="3 4" key="1">
    <citation type="submission" date="2024-01" db="EMBL/GenBank/DDBJ databases">
        <title>Genome assemblies of Stephania.</title>
        <authorList>
            <person name="Yang L."/>
        </authorList>
    </citation>
    <scope>NUCLEOTIDE SEQUENCE [LARGE SCALE GENOMIC DNA]</scope>
    <source>
        <strain evidence="3">YNDBR</strain>
        <tissue evidence="3">Leaf</tissue>
    </source>
</reference>
<protein>
    <recommendedName>
        <fullName evidence="1">Non-specific lipid-transfer protein</fullName>
    </recommendedName>
</protein>
<evidence type="ECO:0000256" key="1">
    <source>
        <dbReference type="RuleBase" id="RU000628"/>
    </source>
</evidence>
<organism evidence="3 4">
    <name type="scientific">Stephania yunnanensis</name>
    <dbReference type="NCBI Taxonomy" id="152371"/>
    <lineage>
        <taxon>Eukaryota</taxon>
        <taxon>Viridiplantae</taxon>
        <taxon>Streptophyta</taxon>
        <taxon>Embryophyta</taxon>
        <taxon>Tracheophyta</taxon>
        <taxon>Spermatophyta</taxon>
        <taxon>Magnoliopsida</taxon>
        <taxon>Ranunculales</taxon>
        <taxon>Menispermaceae</taxon>
        <taxon>Menispermoideae</taxon>
        <taxon>Cissampelideae</taxon>
        <taxon>Stephania</taxon>
    </lineage>
</organism>
<sequence>MVDRLLLRDRGGDELKFLLFSCSSPSRTHLRLAVRDGAGFLLTSSSPSPATNRSSLLDFFRRRCNARLMGGNISTRYKARRQNTHWKNKPKPISSPLPFTMKKVSCVSVTVTVTLMLLLLLPSSSEGALTCTDVIKALQPCLNYLVNGKGKPLAACCAGASKLATAASTPADKKTVCTCIKTASQNMKLNPAAAQALPENCGISLPVTVEVNNLPESEMTTISVELTSPCVELGFVQSITENNATTYVVPTMQPVMQCSIVSESNKCIP</sequence>
<dbReference type="GO" id="GO:0006869">
    <property type="term" value="P:lipid transport"/>
    <property type="evidence" value="ECO:0007669"/>
    <property type="project" value="InterPro"/>
</dbReference>
<keyword evidence="1" id="KW-0813">Transport</keyword>
<comment type="function">
    <text evidence="1">Plant non-specific lipid-transfer proteins transfer phospholipids as well as galactolipids across membranes. May play a role in wax or cutin deposition in the cell walls of expanding epidermal cells and certain secretory tissues.</text>
</comment>
<evidence type="ECO:0000313" key="4">
    <source>
        <dbReference type="Proteomes" id="UP001420932"/>
    </source>
</evidence>
<dbReference type="InterPro" id="IPR000528">
    <property type="entry name" value="Plant_nsLTP"/>
</dbReference>
<dbReference type="EMBL" id="JBBNAF010000001">
    <property type="protein sequence ID" value="KAK9169368.1"/>
    <property type="molecule type" value="Genomic_DNA"/>
</dbReference>
<evidence type="ECO:0000313" key="3">
    <source>
        <dbReference type="EMBL" id="KAK9169368.1"/>
    </source>
</evidence>
<dbReference type="InterPro" id="IPR016140">
    <property type="entry name" value="Bifunc_inhib/LTP/seed_store"/>
</dbReference>
<evidence type="ECO:0000259" key="2">
    <source>
        <dbReference type="SMART" id="SM00499"/>
    </source>
</evidence>
<gene>
    <name evidence="3" type="ORF">Syun_001508</name>
</gene>